<dbReference type="GO" id="GO:0016887">
    <property type="term" value="F:ATP hydrolysis activity"/>
    <property type="evidence" value="ECO:0007669"/>
    <property type="project" value="InterPro"/>
</dbReference>
<feature type="coiled-coil region" evidence="1">
    <location>
        <begin position="298"/>
        <end position="325"/>
    </location>
</feature>
<reference evidence="3" key="1">
    <citation type="submission" date="2020-05" db="EMBL/GenBank/DDBJ databases">
        <authorList>
            <person name="Chiriac C."/>
            <person name="Salcher M."/>
            <person name="Ghai R."/>
            <person name="Kavagutti S V."/>
        </authorList>
    </citation>
    <scope>NUCLEOTIDE SEQUENCE</scope>
</reference>
<dbReference type="InterPro" id="IPR027417">
    <property type="entry name" value="P-loop_NTPase"/>
</dbReference>
<dbReference type="EMBL" id="LR797178">
    <property type="protein sequence ID" value="CAB4191585.1"/>
    <property type="molecule type" value="Genomic_DNA"/>
</dbReference>
<name>A0A6J5RGX3_9CAUD</name>
<feature type="coiled-coil region" evidence="1">
    <location>
        <begin position="232"/>
        <end position="266"/>
    </location>
</feature>
<dbReference type="GO" id="GO:0006302">
    <property type="term" value="P:double-strand break repair"/>
    <property type="evidence" value="ECO:0007669"/>
    <property type="project" value="InterPro"/>
</dbReference>
<evidence type="ECO:0000256" key="1">
    <source>
        <dbReference type="SAM" id="Coils"/>
    </source>
</evidence>
<dbReference type="InterPro" id="IPR038729">
    <property type="entry name" value="Rad50/SbcC_AAA"/>
</dbReference>
<keyword evidence="1" id="KW-0175">Coiled coil</keyword>
<gene>
    <name evidence="3" type="ORF">UFOVP1229_51</name>
</gene>
<sequence length="467" mass="52212">MAMRITSYEAHNIQRVRDIKFDLEGRNLFLVGGKNGMGKSSALMGIAMAICGKLGMDDYPKFPLREGEQEGYVKIGLSGSAEELHEPDGLTLELKLIRKRDGLVAEEFRVLDSTGEEAAEPRTTMKRLYQTRGFDPLSFARQKPESQRVLLEKMTKLDFTAEREQYQKLFEQRTDVNRNKDAAKARFDGFTFYPDVEERSAVDLMEKIDELSTINSENAKKRSAADLARETLRSDEESITSVREQIEQLQKRLQTLTANVESQRHHVAEQDAIVASLADHDLAPLRAKMKTIESDNFKARSNAKREEALKQYNELANKSDAMTETLKEIVETQKKRLAEAKFPVPGMSLAEKGILLNGLPFEQSSKAQRIMASVDIAIALNPTLRLMICEDGNDLDDETIAALDKKLEETGFQMIVELATRSTSDEDLCAVVIKDGKVAKTNPVKTKKPAAGLFEGDEADVDNTAAV</sequence>
<evidence type="ECO:0000313" key="3">
    <source>
        <dbReference type="EMBL" id="CAB4191585.1"/>
    </source>
</evidence>
<dbReference type="Gene3D" id="3.40.50.300">
    <property type="entry name" value="P-loop containing nucleotide triphosphate hydrolases"/>
    <property type="match status" value="1"/>
</dbReference>
<protein>
    <submittedName>
        <fullName evidence="3">AAA domain containing protein</fullName>
    </submittedName>
</protein>
<dbReference type="SUPFAM" id="SSF52540">
    <property type="entry name" value="P-loop containing nucleoside triphosphate hydrolases"/>
    <property type="match status" value="1"/>
</dbReference>
<proteinExistence type="predicted"/>
<organism evidence="3">
    <name type="scientific">uncultured Caudovirales phage</name>
    <dbReference type="NCBI Taxonomy" id="2100421"/>
    <lineage>
        <taxon>Viruses</taxon>
        <taxon>Duplodnaviria</taxon>
        <taxon>Heunggongvirae</taxon>
        <taxon>Uroviricota</taxon>
        <taxon>Caudoviricetes</taxon>
        <taxon>Peduoviridae</taxon>
        <taxon>Maltschvirus</taxon>
        <taxon>Maltschvirus maltsch</taxon>
    </lineage>
</organism>
<feature type="domain" description="Rad50/SbcC-type AAA" evidence="2">
    <location>
        <begin position="11"/>
        <end position="254"/>
    </location>
</feature>
<evidence type="ECO:0000259" key="2">
    <source>
        <dbReference type="Pfam" id="PF13476"/>
    </source>
</evidence>
<accession>A0A6J5RGX3</accession>
<dbReference type="Pfam" id="PF13476">
    <property type="entry name" value="AAA_23"/>
    <property type="match status" value="1"/>
</dbReference>